<accession>A0ABT2Y905</accession>
<dbReference type="Pfam" id="PF13857">
    <property type="entry name" value="Ank_5"/>
    <property type="match status" value="1"/>
</dbReference>
<evidence type="ECO:0000313" key="4">
    <source>
        <dbReference type="EMBL" id="MCV2366544.1"/>
    </source>
</evidence>
<evidence type="ECO:0000256" key="2">
    <source>
        <dbReference type="ARBA" id="ARBA00023043"/>
    </source>
</evidence>
<feature type="repeat" description="ANK" evidence="3">
    <location>
        <begin position="270"/>
        <end position="302"/>
    </location>
</feature>
<dbReference type="InterPro" id="IPR036770">
    <property type="entry name" value="Ankyrin_rpt-contain_sf"/>
</dbReference>
<name>A0ABT2Y905_9BURK</name>
<sequence>MSKQEQVSPRTTGLKYALGQCIGAGMLLLAMVGEPCLAAPSTELAAAIRAGDDARALQLLATALPAMDPAAADQAAPLLIAASRGRHVVTQRLLALGADPNPRFAAYLNATALMLAIDSRDAKMVELLLAGGAGVDLVDSQGDPALNWAVYYGDRPITELLLLYKARSDLVGHGNALEVAMRRGHQALVLRLLDYRGERKPLDALSRSLVRAIESDNAAAVKAALAAGAKPDALDETHRPVLALAARGAKLNALEALMGAGAKVDASDSIGLTPLMEAAREGHVAVCRRLRAGGASLSAQAAKRAVGVTPLHLAASAGRLEMISWLVAEGVPIDAPDAEGTSPLGWTGDDSLKAAAELLLSLGAKPLPPAKP</sequence>
<feature type="repeat" description="ANK" evidence="3">
    <location>
        <begin position="306"/>
        <end position="338"/>
    </location>
</feature>
<dbReference type="SUPFAM" id="SSF48403">
    <property type="entry name" value="Ankyrin repeat"/>
    <property type="match status" value="1"/>
</dbReference>
<reference evidence="4 5" key="1">
    <citation type="submission" date="2021-11" db="EMBL/GenBank/DDBJ databases">
        <authorList>
            <person name="Liang Q."/>
            <person name="Mou H."/>
            <person name="Liu Z."/>
        </authorList>
    </citation>
    <scope>NUCLEOTIDE SEQUENCE [LARGE SCALE GENOMIC DNA]</scope>
    <source>
        <strain evidence="4 5">CHU3</strain>
    </source>
</reference>
<evidence type="ECO:0000256" key="3">
    <source>
        <dbReference type="PROSITE-ProRule" id="PRU00023"/>
    </source>
</evidence>
<gene>
    <name evidence="4" type="ORF">LNV07_00300</name>
</gene>
<keyword evidence="5" id="KW-1185">Reference proteome</keyword>
<keyword evidence="1" id="KW-0677">Repeat</keyword>
<comment type="caution">
    <text evidence="4">The sequence shown here is derived from an EMBL/GenBank/DDBJ whole genome shotgun (WGS) entry which is preliminary data.</text>
</comment>
<organism evidence="4 5">
    <name type="scientific">Roseateles oligotrophus</name>
    <dbReference type="NCBI Taxonomy" id="1769250"/>
    <lineage>
        <taxon>Bacteria</taxon>
        <taxon>Pseudomonadati</taxon>
        <taxon>Pseudomonadota</taxon>
        <taxon>Betaproteobacteria</taxon>
        <taxon>Burkholderiales</taxon>
        <taxon>Sphaerotilaceae</taxon>
        <taxon>Roseateles</taxon>
    </lineage>
</organism>
<feature type="repeat" description="ANK" evidence="3">
    <location>
        <begin position="108"/>
        <end position="140"/>
    </location>
</feature>
<dbReference type="PANTHER" id="PTHR24198:SF165">
    <property type="entry name" value="ANKYRIN REPEAT-CONTAINING PROTEIN-RELATED"/>
    <property type="match status" value="1"/>
</dbReference>
<evidence type="ECO:0000256" key="1">
    <source>
        <dbReference type="ARBA" id="ARBA00022737"/>
    </source>
</evidence>
<dbReference type="InterPro" id="IPR002110">
    <property type="entry name" value="Ankyrin_rpt"/>
</dbReference>
<dbReference type="EMBL" id="JAJIRN010000001">
    <property type="protein sequence ID" value="MCV2366544.1"/>
    <property type="molecule type" value="Genomic_DNA"/>
</dbReference>
<dbReference type="Pfam" id="PF12796">
    <property type="entry name" value="Ank_2"/>
    <property type="match status" value="2"/>
</dbReference>
<dbReference type="Gene3D" id="1.25.40.20">
    <property type="entry name" value="Ankyrin repeat-containing domain"/>
    <property type="match status" value="2"/>
</dbReference>
<dbReference type="PROSITE" id="PS50297">
    <property type="entry name" value="ANK_REP_REGION"/>
    <property type="match status" value="2"/>
</dbReference>
<dbReference type="Proteomes" id="UP001209701">
    <property type="component" value="Unassembled WGS sequence"/>
</dbReference>
<keyword evidence="2 3" id="KW-0040">ANK repeat</keyword>
<dbReference type="RefSeq" id="WP_263569185.1">
    <property type="nucleotide sequence ID" value="NZ_JAJIRN010000001.1"/>
</dbReference>
<protein>
    <submittedName>
        <fullName evidence="4">Ankyrin repeat domain-containing protein</fullName>
    </submittedName>
</protein>
<dbReference type="PANTHER" id="PTHR24198">
    <property type="entry name" value="ANKYRIN REPEAT AND PROTEIN KINASE DOMAIN-CONTAINING PROTEIN"/>
    <property type="match status" value="1"/>
</dbReference>
<dbReference type="PROSITE" id="PS50088">
    <property type="entry name" value="ANK_REPEAT"/>
    <property type="match status" value="3"/>
</dbReference>
<dbReference type="SMART" id="SM00248">
    <property type="entry name" value="ANK"/>
    <property type="match status" value="8"/>
</dbReference>
<proteinExistence type="predicted"/>
<evidence type="ECO:0000313" key="5">
    <source>
        <dbReference type="Proteomes" id="UP001209701"/>
    </source>
</evidence>